<proteinExistence type="predicted"/>
<keyword evidence="1" id="KW-1185">Reference proteome</keyword>
<evidence type="ECO:0000313" key="1">
    <source>
        <dbReference type="Proteomes" id="UP000046395"/>
    </source>
</evidence>
<protein>
    <submittedName>
        <fullName evidence="2">Uncharacterized protein</fullName>
    </submittedName>
</protein>
<dbReference type="WBParaSite" id="TMUE_1000004680.1">
    <property type="protein sequence ID" value="TMUE_1000004680.1"/>
    <property type="gene ID" value="WBGene00293889"/>
</dbReference>
<dbReference type="AlphaFoldDB" id="A0A5S6QC65"/>
<reference evidence="2" key="1">
    <citation type="submission" date="2019-12" db="UniProtKB">
        <authorList>
            <consortium name="WormBaseParasite"/>
        </authorList>
    </citation>
    <scope>IDENTIFICATION</scope>
</reference>
<dbReference type="Proteomes" id="UP000046395">
    <property type="component" value="Unassembled WGS sequence"/>
</dbReference>
<organism evidence="1 2">
    <name type="scientific">Trichuris muris</name>
    <name type="common">Mouse whipworm</name>
    <dbReference type="NCBI Taxonomy" id="70415"/>
    <lineage>
        <taxon>Eukaryota</taxon>
        <taxon>Metazoa</taxon>
        <taxon>Ecdysozoa</taxon>
        <taxon>Nematoda</taxon>
        <taxon>Enoplea</taxon>
        <taxon>Dorylaimia</taxon>
        <taxon>Trichinellida</taxon>
        <taxon>Trichuridae</taxon>
        <taxon>Trichuris</taxon>
    </lineage>
</organism>
<accession>A0A5S6QC65</accession>
<name>A0A5S6QC65_TRIMR</name>
<sequence length="145" mass="15910">MSPMACGPMGSFTQTGSPMPYDHLMSSRASRLCGLTFSTGILLALVTITDFLWRTTLTNNGSNRSTILPLEWRLRCRKVAKRDDSSSIGARGILASASQVRDRRTAVLDSLPRLTARGAALNRSRSSGPPHPRMARGKWMHAILR</sequence>
<evidence type="ECO:0000313" key="2">
    <source>
        <dbReference type="WBParaSite" id="TMUE_1000004680.1"/>
    </source>
</evidence>